<evidence type="ECO:0000256" key="3">
    <source>
        <dbReference type="ARBA" id="ARBA00022960"/>
    </source>
</evidence>
<dbReference type="SUPFAM" id="SSF53681">
    <property type="entry name" value="Aspartate/glutamate racemase"/>
    <property type="match status" value="2"/>
</dbReference>
<evidence type="ECO:0000256" key="2">
    <source>
        <dbReference type="ARBA" id="ARBA00013090"/>
    </source>
</evidence>
<accession>A0A9D5M3D7</accession>
<dbReference type="EMBL" id="JADCKB010000009">
    <property type="protein sequence ID" value="MBE5039944.1"/>
    <property type="molecule type" value="Genomic_DNA"/>
</dbReference>
<dbReference type="GO" id="GO:0009252">
    <property type="term" value="P:peptidoglycan biosynthetic process"/>
    <property type="evidence" value="ECO:0007669"/>
    <property type="project" value="UniProtKB-UniRule"/>
</dbReference>
<comment type="caution">
    <text evidence="8">The sequence shown here is derived from an EMBL/GenBank/DDBJ whole genome shotgun (WGS) entry which is preliminary data.</text>
</comment>
<comment type="function">
    <text evidence="7">Provides the (R)-glutamate required for cell wall biosynthesis.</text>
</comment>
<feature type="binding site" evidence="7">
    <location>
        <begin position="10"/>
        <end position="11"/>
    </location>
    <ligand>
        <name>substrate</name>
    </ligand>
</feature>
<gene>
    <name evidence="7" type="primary">murI</name>
    <name evidence="8" type="ORF">INF28_05640</name>
</gene>
<dbReference type="NCBIfam" id="TIGR00067">
    <property type="entry name" value="glut_race"/>
    <property type="match status" value="1"/>
</dbReference>
<keyword evidence="6 7" id="KW-0961">Cell wall biogenesis/degradation</keyword>
<dbReference type="GO" id="GO:0071555">
    <property type="term" value="P:cell wall organization"/>
    <property type="evidence" value="ECO:0007669"/>
    <property type="project" value="UniProtKB-KW"/>
</dbReference>
<keyword evidence="9" id="KW-1185">Reference proteome</keyword>
<dbReference type="FunFam" id="3.40.50.1860:FF:000001">
    <property type="entry name" value="Glutamate racemase"/>
    <property type="match status" value="1"/>
</dbReference>
<dbReference type="PANTHER" id="PTHR21198:SF2">
    <property type="entry name" value="GLUTAMATE RACEMASE"/>
    <property type="match status" value="1"/>
</dbReference>
<keyword evidence="3 7" id="KW-0133">Cell shape</keyword>
<feature type="active site" description="Proton donor/acceptor" evidence="7">
    <location>
        <position position="184"/>
    </location>
</feature>
<dbReference type="Gene3D" id="3.40.50.1860">
    <property type="match status" value="2"/>
</dbReference>
<evidence type="ECO:0000256" key="5">
    <source>
        <dbReference type="ARBA" id="ARBA00023235"/>
    </source>
</evidence>
<evidence type="ECO:0000256" key="4">
    <source>
        <dbReference type="ARBA" id="ARBA00022984"/>
    </source>
</evidence>
<evidence type="ECO:0000313" key="9">
    <source>
        <dbReference type="Proteomes" id="UP000806542"/>
    </source>
</evidence>
<dbReference type="Proteomes" id="UP000806542">
    <property type="component" value="Unassembled WGS sequence"/>
</dbReference>
<dbReference type="RefSeq" id="WP_226392495.1">
    <property type="nucleotide sequence ID" value="NZ_JADCKB010000009.1"/>
</dbReference>
<reference evidence="8" key="1">
    <citation type="submission" date="2020-10" db="EMBL/GenBank/DDBJ databases">
        <title>ChiBAC.</title>
        <authorList>
            <person name="Zenner C."/>
            <person name="Hitch T.C.A."/>
            <person name="Clavel T."/>
        </authorList>
    </citation>
    <scope>NUCLEOTIDE SEQUENCE</scope>
    <source>
        <strain evidence="8">DSM 107454</strain>
    </source>
</reference>
<keyword evidence="5 7" id="KW-0413">Isomerase</keyword>
<evidence type="ECO:0000313" key="8">
    <source>
        <dbReference type="EMBL" id="MBE5039944.1"/>
    </source>
</evidence>
<sequence>MDNRPIGIFDSGLGGLTCVKKVMEIMPGEDIIYFGDTGRVPYGSRSADTILKYTRQDIRFLETFDIKFIIIACGTASSAALPFIRSEFDMDIEGVLDPACKKAAALTQSGKIGVIGTHGTVRSGKYLQTLKRIDSGLEVYSKACPMFVPLVENGYTDGEVARLIAAEYLQPLKDAGVDTLILGCTHYPLLRGVIHDIMGEQVQLVDAGAEAAVYAKQKLEEKDLLCSRGYGAAQYYVSDAVDNFTEIAGMFLEKSVDGSVHLVNIENY</sequence>
<dbReference type="HAMAP" id="MF_00258">
    <property type="entry name" value="Glu_racemase"/>
    <property type="match status" value="1"/>
</dbReference>
<comment type="pathway">
    <text evidence="7">Cell wall biogenesis; peptidoglycan biosynthesis.</text>
</comment>
<dbReference type="GO" id="GO:0008360">
    <property type="term" value="P:regulation of cell shape"/>
    <property type="evidence" value="ECO:0007669"/>
    <property type="project" value="UniProtKB-KW"/>
</dbReference>
<dbReference type="InterPro" id="IPR015942">
    <property type="entry name" value="Asp/Glu/hydantoin_racemase"/>
</dbReference>
<comment type="catalytic activity">
    <reaction evidence="1 7">
        <text>L-glutamate = D-glutamate</text>
        <dbReference type="Rhea" id="RHEA:12813"/>
        <dbReference type="ChEBI" id="CHEBI:29985"/>
        <dbReference type="ChEBI" id="CHEBI:29986"/>
        <dbReference type="EC" id="5.1.1.3"/>
    </reaction>
</comment>
<feature type="active site" description="Proton donor/acceptor" evidence="7">
    <location>
        <position position="73"/>
    </location>
</feature>
<evidence type="ECO:0000256" key="7">
    <source>
        <dbReference type="HAMAP-Rule" id="MF_00258"/>
    </source>
</evidence>
<protein>
    <recommendedName>
        <fullName evidence="2 7">Glutamate racemase</fullName>
        <ecNumber evidence="2 7">5.1.1.3</ecNumber>
    </recommendedName>
</protein>
<feature type="binding site" evidence="7">
    <location>
        <begin position="42"/>
        <end position="43"/>
    </location>
    <ligand>
        <name>substrate</name>
    </ligand>
</feature>
<dbReference type="Pfam" id="PF01177">
    <property type="entry name" value="Asp_Glu_race"/>
    <property type="match status" value="1"/>
</dbReference>
<dbReference type="AlphaFoldDB" id="A0A9D5M3D7"/>
<keyword evidence="4 7" id="KW-0573">Peptidoglycan synthesis</keyword>
<evidence type="ECO:0000256" key="6">
    <source>
        <dbReference type="ARBA" id="ARBA00023316"/>
    </source>
</evidence>
<dbReference type="EC" id="5.1.1.3" evidence="2 7"/>
<comment type="caution">
    <text evidence="7">Lacks conserved residue(s) required for the propagation of feature annotation.</text>
</comment>
<feature type="binding site" evidence="7">
    <location>
        <begin position="185"/>
        <end position="186"/>
    </location>
    <ligand>
        <name>substrate</name>
    </ligand>
</feature>
<dbReference type="PROSITE" id="PS00924">
    <property type="entry name" value="ASP_GLU_RACEMASE_2"/>
    <property type="match status" value="1"/>
</dbReference>
<dbReference type="InterPro" id="IPR001920">
    <property type="entry name" value="Asp/Glu_race"/>
</dbReference>
<organism evidence="8 9">
    <name type="scientific">Ructibacterium gallinarum</name>
    <dbReference type="NCBI Taxonomy" id="2779355"/>
    <lineage>
        <taxon>Bacteria</taxon>
        <taxon>Bacillati</taxon>
        <taxon>Bacillota</taxon>
        <taxon>Clostridia</taxon>
        <taxon>Eubacteriales</taxon>
        <taxon>Oscillospiraceae</taxon>
        <taxon>Ructibacterium</taxon>
    </lineage>
</organism>
<name>A0A9D5M3D7_9FIRM</name>
<dbReference type="InterPro" id="IPR033134">
    <property type="entry name" value="Asp/Glu_racemase_AS_2"/>
</dbReference>
<dbReference type="InterPro" id="IPR004391">
    <property type="entry name" value="Glu_race"/>
</dbReference>
<comment type="similarity">
    <text evidence="7">Belongs to the aspartate/glutamate racemases family.</text>
</comment>
<dbReference type="PANTHER" id="PTHR21198">
    <property type="entry name" value="GLUTAMATE RACEMASE"/>
    <property type="match status" value="1"/>
</dbReference>
<evidence type="ECO:0000256" key="1">
    <source>
        <dbReference type="ARBA" id="ARBA00001602"/>
    </source>
</evidence>
<proteinExistence type="inferred from homology"/>
<dbReference type="GO" id="GO:0008881">
    <property type="term" value="F:glutamate racemase activity"/>
    <property type="evidence" value="ECO:0007669"/>
    <property type="project" value="UniProtKB-UniRule"/>
</dbReference>